<evidence type="ECO:0000256" key="3">
    <source>
        <dbReference type="PROSITE-ProRule" id="PRU00221"/>
    </source>
</evidence>
<evidence type="ECO:0000256" key="1">
    <source>
        <dbReference type="ARBA" id="ARBA00022574"/>
    </source>
</evidence>
<dbReference type="InterPro" id="IPR019775">
    <property type="entry name" value="WD40_repeat_CS"/>
</dbReference>
<dbReference type="Gene3D" id="4.10.280.110">
    <property type="entry name" value="Pre-mRNA processing factor 4 domain"/>
    <property type="match status" value="1"/>
</dbReference>
<proteinExistence type="predicted"/>
<feature type="repeat" description="WD" evidence="3">
    <location>
        <begin position="384"/>
        <end position="425"/>
    </location>
</feature>
<evidence type="ECO:0000256" key="4">
    <source>
        <dbReference type="SAM" id="MobiDB-lite"/>
    </source>
</evidence>
<evidence type="ECO:0000256" key="2">
    <source>
        <dbReference type="ARBA" id="ARBA00022737"/>
    </source>
</evidence>
<feature type="compositionally biased region" description="Acidic residues" evidence="4">
    <location>
        <begin position="126"/>
        <end position="146"/>
    </location>
</feature>
<dbReference type="Proteomes" id="UP001212152">
    <property type="component" value="Unassembled WGS sequence"/>
</dbReference>
<dbReference type="SUPFAM" id="SSF50978">
    <property type="entry name" value="WD40 repeat-like"/>
    <property type="match status" value="1"/>
</dbReference>
<dbReference type="Pfam" id="PF00400">
    <property type="entry name" value="WD40"/>
    <property type="match status" value="7"/>
</dbReference>
<dbReference type="GO" id="GO:0030621">
    <property type="term" value="F:U4 snRNA binding"/>
    <property type="evidence" value="ECO:0007669"/>
    <property type="project" value="TreeGrafter"/>
</dbReference>
<evidence type="ECO:0000313" key="7">
    <source>
        <dbReference type="Proteomes" id="UP001212152"/>
    </source>
</evidence>
<dbReference type="PANTHER" id="PTHR19846">
    <property type="entry name" value="WD40 REPEAT PROTEIN"/>
    <property type="match status" value="1"/>
</dbReference>
<comment type="caution">
    <text evidence="6">The sequence shown here is derived from an EMBL/GenBank/DDBJ whole genome shotgun (WGS) entry which is preliminary data.</text>
</comment>
<feature type="repeat" description="WD" evidence="3">
    <location>
        <begin position="300"/>
        <end position="341"/>
    </location>
</feature>
<keyword evidence="6" id="KW-0687">Ribonucleoprotein</keyword>
<dbReference type="PROSITE" id="PS50082">
    <property type="entry name" value="WD_REPEATS_2"/>
    <property type="match status" value="4"/>
</dbReference>
<dbReference type="PROSITE" id="PS50294">
    <property type="entry name" value="WD_REPEATS_REGION"/>
    <property type="match status" value="4"/>
</dbReference>
<evidence type="ECO:0000313" key="6">
    <source>
        <dbReference type="EMBL" id="KAJ3184990.1"/>
    </source>
</evidence>
<dbReference type="SMART" id="SM00320">
    <property type="entry name" value="WD40"/>
    <property type="match status" value="7"/>
</dbReference>
<dbReference type="GO" id="GO:0046540">
    <property type="term" value="C:U4/U6 x U5 tri-snRNP complex"/>
    <property type="evidence" value="ECO:0007669"/>
    <property type="project" value="TreeGrafter"/>
</dbReference>
<organism evidence="6 7">
    <name type="scientific">Geranomyces variabilis</name>
    <dbReference type="NCBI Taxonomy" id="109894"/>
    <lineage>
        <taxon>Eukaryota</taxon>
        <taxon>Fungi</taxon>
        <taxon>Fungi incertae sedis</taxon>
        <taxon>Chytridiomycota</taxon>
        <taxon>Chytridiomycota incertae sedis</taxon>
        <taxon>Chytridiomycetes</taxon>
        <taxon>Spizellomycetales</taxon>
        <taxon>Powellomycetaceae</taxon>
        <taxon>Geranomyces</taxon>
    </lineage>
</organism>
<dbReference type="PROSITE" id="PS00678">
    <property type="entry name" value="WD_REPEATS_1"/>
    <property type="match status" value="3"/>
</dbReference>
<dbReference type="InterPro" id="IPR020472">
    <property type="entry name" value="WD40_PAC1"/>
</dbReference>
<keyword evidence="2" id="KW-0677">Repeat</keyword>
<dbReference type="InterPro" id="IPR036322">
    <property type="entry name" value="WD40_repeat_dom_sf"/>
</dbReference>
<name>A0AAD5TTE7_9FUNG</name>
<feature type="repeat" description="WD" evidence="3">
    <location>
        <begin position="250"/>
        <end position="299"/>
    </location>
</feature>
<evidence type="ECO:0000259" key="5">
    <source>
        <dbReference type="SMART" id="SM00500"/>
    </source>
</evidence>
<gene>
    <name evidence="6" type="primary">PRPF4</name>
    <name evidence="6" type="ORF">HDU87_002556</name>
</gene>
<dbReference type="Pfam" id="PF08799">
    <property type="entry name" value="PRP4"/>
    <property type="match status" value="1"/>
</dbReference>
<dbReference type="AlphaFoldDB" id="A0AAD5TTE7"/>
<dbReference type="GO" id="GO:0017070">
    <property type="term" value="F:U6 snRNA binding"/>
    <property type="evidence" value="ECO:0007669"/>
    <property type="project" value="TreeGrafter"/>
</dbReference>
<dbReference type="GO" id="GO:0000398">
    <property type="term" value="P:mRNA splicing, via spliceosome"/>
    <property type="evidence" value="ECO:0007669"/>
    <property type="project" value="TreeGrafter"/>
</dbReference>
<feature type="domain" description="Pre-mRNA processing factor 4 (PRP4)-like" evidence="5">
    <location>
        <begin position="81"/>
        <end position="134"/>
    </location>
</feature>
<reference evidence="6" key="1">
    <citation type="submission" date="2020-05" db="EMBL/GenBank/DDBJ databases">
        <title>Phylogenomic resolution of chytrid fungi.</title>
        <authorList>
            <person name="Stajich J.E."/>
            <person name="Amses K."/>
            <person name="Simmons R."/>
            <person name="Seto K."/>
            <person name="Myers J."/>
            <person name="Bonds A."/>
            <person name="Quandt C.A."/>
            <person name="Barry K."/>
            <person name="Liu P."/>
            <person name="Grigoriev I."/>
            <person name="Longcore J.E."/>
            <person name="James T.Y."/>
        </authorList>
    </citation>
    <scope>NUCLEOTIDE SEQUENCE</scope>
    <source>
        <strain evidence="6">JEL0379</strain>
    </source>
</reference>
<protein>
    <submittedName>
        <fullName evidence="6">U4/U6 small nuclear ribonucleoprotein Prp4</fullName>
    </submittedName>
</protein>
<dbReference type="FunFam" id="2.130.10.10:FF:001211">
    <property type="entry name" value="CBN-PRP-4 protein"/>
    <property type="match status" value="1"/>
</dbReference>
<feature type="repeat" description="WD" evidence="3">
    <location>
        <begin position="342"/>
        <end position="383"/>
    </location>
</feature>
<dbReference type="SMART" id="SM00500">
    <property type="entry name" value="SFM"/>
    <property type="match status" value="1"/>
</dbReference>
<dbReference type="CDD" id="cd00200">
    <property type="entry name" value="WD40"/>
    <property type="match status" value="1"/>
</dbReference>
<dbReference type="PANTHER" id="PTHR19846:SF0">
    <property type="entry name" value="PRE-MRNA PROCESSING FACTOR 4"/>
    <property type="match status" value="1"/>
</dbReference>
<feature type="region of interest" description="Disordered" evidence="4">
    <location>
        <begin position="122"/>
        <end position="146"/>
    </location>
</feature>
<accession>A0AAD5TTE7</accession>
<keyword evidence="1 3" id="KW-0853">WD repeat</keyword>
<dbReference type="InterPro" id="IPR014906">
    <property type="entry name" value="PRP4-like"/>
</dbReference>
<dbReference type="PRINTS" id="PR00320">
    <property type="entry name" value="GPROTEINBRPT"/>
</dbReference>
<dbReference type="SUPFAM" id="SSF158230">
    <property type="entry name" value="PRP4-like"/>
    <property type="match status" value="1"/>
</dbReference>
<dbReference type="InterPro" id="IPR036285">
    <property type="entry name" value="PRP4-like_sf"/>
</dbReference>
<dbReference type="Gene3D" id="2.130.10.10">
    <property type="entry name" value="YVTN repeat-like/Quinoprotein amine dehydrogenase"/>
    <property type="match status" value="3"/>
</dbReference>
<dbReference type="InterPro" id="IPR001680">
    <property type="entry name" value="WD40_rpt"/>
</dbReference>
<dbReference type="InterPro" id="IPR015943">
    <property type="entry name" value="WD40/YVTN_repeat-like_dom_sf"/>
</dbReference>
<keyword evidence="7" id="KW-1185">Reference proteome</keyword>
<dbReference type="EMBL" id="JADGJQ010000002">
    <property type="protein sequence ID" value="KAJ3184990.1"/>
    <property type="molecule type" value="Genomic_DNA"/>
</dbReference>
<sequence length="581" mass="64719">MSDFSNMMGKPRIHFGSLEENDRVVRAARTNGSVQAGLTLDELGDEDVEASETTSRAQAEHQAILAEFERKRLARNLAVPTDDARVRLRLRDEGEPITLFGEGPAERRDRLRSILAQKLHDRDPDAVLEESEGESDVDEKEEPEEEFYTYGPDELLEARRDIAIFSISRARQRLIAHREELQHPYPQRKKLRHEFYTNIKGVETRSLQYGDERPLSCCVFTPNSRAIATASWGGLIKLWSVPDCKPLHSFKGHTDRVSGVAFHPASTFSQSPGALNMVSGAADGSVHLWNFNSELPMASLVGHEMRVSRVAFHPSGRYIGTASFDTTWRLWDAETTQELLLQEGHSREVFAIGFQPDGGLAATGGTDAIGRVWDMRTGKSIMVLQGHVKQILSLDWSPNGYQVVTGSEDNSMRVWDMRAAKSLYTIPAHTNLVSQVRYWHAAENFEKPSSLPWHFRDDPMSTDDALMETNAAQGMDVDGKPEVEVGKPDTKVYVKAEVKAEGELGIGSTMRRQLLDGSFLVSSSYDGTCKLWTDGDYKPVKALTGLEGKVMSCDISGNGQFIATASYDRTFKLYATEDVPA</sequence>